<dbReference type="Proteomes" id="UP000623608">
    <property type="component" value="Unassembled WGS sequence"/>
</dbReference>
<keyword evidence="3" id="KW-1185">Reference proteome</keyword>
<comment type="caution">
    <text evidence="2">The sequence shown here is derived from an EMBL/GenBank/DDBJ whole genome shotgun (WGS) entry which is preliminary data.</text>
</comment>
<feature type="transmembrane region" description="Helical" evidence="1">
    <location>
        <begin position="214"/>
        <end position="234"/>
    </location>
</feature>
<sequence>MTRLLLRRYRLMLASWLLLMIAMCAITISAYRTTYATDELRRAAVLKAQKNPATNLVYGLLPDPGTPNQMYGWEIGAFATILAAVMGVLIAVALTRANEDDGTLELLRSCGLAPKTPLRSALTVLAGCATVLFAGVGGAFGATVAMTFLLVAALTTLLAQIAPTAGQARLLGFALVGVSFAVRAFADTRDVAWLNWLSPLGLRAVVQPFTTDRWWALLPALLFTVAAAIGAMLLSSRREFGAGFIRRRDIHHGRLRVRSATGFAFRLARGSLLTWTIAVAAIGSLFAAMGSSTVEQQREGEVGGFLGSQLGAGDPAAGFLSYCGTIVGIIICVYAVLSASDSRRAERLGLTDLQLTTGLRRWSPLAAQATVTAAGAAIILTATGVLTALIAPAMLDGDDIAARAFVYMIGQWPAAAAMTGCTVLLAGALPRLTALAWLPLIASTTVALLGDLLKVPQRIQDLSLFQHVPDVATANPPTVALLVLTGLGVGLSLAGLAGVARRDLLLG</sequence>
<feature type="transmembrane region" description="Helical" evidence="1">
    <location>
        <begin position="170"/>
        <end position="186"/>
    </location>
</feature>
<evidence type="ECO:0000313" key="3">
    <source>
        <dbReference type="Proteomes" id="UP000623608"/>
    </source>
</evidence>
<proteinExistence type="predicted"/>
<reference evidence="2" key="1">
    <citation type="submission" date="2021-01" db="EMBL/GenBank/DDBJ databases">
        <title>Whole genome shotgun sequence of Actinoplanes tereljensis NBRC 105297.</title>
        <authorList>
            <person name="Komaki H."/>
            <person name="Tamura T."/>
        </authorList>
    </citation>
    <scope>NUCLEOTIDE SEQUENCE</scope>
    <source>
        <strain evidence="2">NBRC 105297</strain>
    </source>
</reference>
<accession>A0A919NWS0</accession>
<keyword evidence="1" id="KW-0812">Transmembrane</keyword>
<feature type="transmembrane region" description="Helical" evidence="1">
    <location>
        <begin position="272"/>
        <end position="290"/>
    </location>
</feature>
<evidence type="ECO:0000313" key="2">
    <source>
        <dbReference type="EMBL" id="GIF26650.1"/>
    </source>
</evidence>
<gene>
    <name evidence="2" type="ORF">Ate02nite_93800</name>
</gene>
<feature type="transmembrane region" description="Helical" evidence="1">
    <location>
        <begin position="434"/>
        <end position="453"/>
    </location>
</feature>
<feature type="transmembrane region" description="Helical" evidence="1">
    <location>
        <begin position="404"/>
        <end position="427"/>
    </location>
</feature>
<keyword evidence="1" id="KW-0472">Membrane</keyword>
<dbReference type="RefSeq" id="WP_203814452.1">
    <property type="nucleotide sequence ID" value="NZ_BOMY01000062.1"/>
</dbReference>
<organism evidence="2 3">
    <name type="scientific">Paractinoplanes tereljensis</name>
    <dbReference type="NCBI Taxonomy" id="571912"/>
    <lineage>
        <taxon>Bacteria</taxon>
        <taxon>Bacillati</taxon>
        <taxon>Actinomycetota</taxon>
        <taxon>Actinomycetes</taxon>
        <taxon>Micromonosporales</taxon>
        <taxon>Micromonosporaceae</taxon>
        <taxon>Paractinoplanes</taxon>
    </lineage>
</organism>
<dbReference type="AlphaFoldDB" id="A0A919NWS0"/>
<name>A0A919NWS0_9ACTN</name>
<feature type="transmembrane region" description="Helical" evidence="1">
    <location>
        <begin position="75"/>
        <end position="95"/>
    </location>
</feature>
<keyword evidence="1" id="KW-1133">Transmembrane helix</keyword>
<feature type="transmembrane region" description="Helical" evidence="1">
    <location>
        <begin position="479"/>
        <end position="500"/>
    </location>
</feature>
<dbReference type="EMBL" id="BOMY01000062">
    <property type="protein sequence ID" value="GIF26650.1"/>
    <property type="molecule type" value="Genomic_DNA"/>
</dbReference>
<feature type="transmembrane region" description="Helical" evidence="1">
    <location>
        <begin position="316"/>
        <end position="337"/>
    </location>
</feature>
<feature type="transmembrane region" description="Helical" evidence="1">
    <location>
        <begin position="116"/>
        <end position="134"/>
    </location>
</feature>
<protein>
    <submittedName>
        <fullName evidence="2">Exporter of polyketide antibiotics</fullName>
    </submittedName>
</protein>
<evidence type="ECO:0000256" key="1">
    <source>
        <dbReference type="SAM" id="Phobius"/>
    </source>
</evidence>
<feature type="transmembrane region" description="Helical" evidence="1">
    <location>
        <begin position="12"/>
        <end position="31"/>
    </location>
</feature>
<feature type="transmembrane region" description="Helical" evidence="1">
    <location>
        <begin position="369"/>
        <end position="392"/>
    </location>
</feature>
<feature type="transmembrane region" description="Helical" evidence="1">
    <location>
        <begin position="140"/>
        <end position="158"/>
    </location>
</feature>